<organism evidence="2 3">
    <name type="scientific">Tepidiforma flava</name>
    <dbReference type="NCBI Taxonomy" id="3004094"/>
    <lineage>
        <taxon>Bacteria</taxon>
        <taxon>Bacillati</taxon>
        <taxon>Chloroflexota</taxon>
        <taxon>Tepidiformia</taxon>
        <taxon>Tepidiformales</taxon>
        <taxon>Tepidiformaceae</taxon>
        <taxon>Tepidiforma</taxon>
    </lineage>
</organism>
<evidence type="ECO:0000256" key="1">
    <source>
        <dbReference type="SAM" id="MobiDB-lite"/>
    </source>
</evidence>
<protein>
    <recommendedName>
        <fullName evidence="4">MBG domain-containing protein</fullName>
    </recommendedName>
</protein>
<proteinExistence type="predicted"/>
<reference evidence="2 3" key="1">
    <citation type="journal article" date="2023" name="ISME J.">
        <title>Thermophilic Dehalococcoidia with unusual traits shed light on an unexpected past.</title>
        <authorList>
            <person name="Palmer M."/>
            <person name="Covington J.K."/>
            <person name="Zhou E.M."/>
            <person name="Thomas S.C."/>
            <person name="Habib N."/>
            <person name="Seymour C.O."/>
            <person name="Lai D."/>
            <person name="Johnston J."/>
            <person name="Hashimi A."/>
            <person name="Jiao J.Y."/>
            <person name="Muok A.R."/>
            <person name="Liu L."/>
            <person name="Xian W.D."/>
            <person name="Zhi X.Y."/>
            <person name="Li M.M."/>
            <person name="Silva L.P."/>
            <person name="Bowen B.P."/>
            <person name="Louie K."/>
            <person name="Briegel A."/>
            <person name="Pett-Ridge J."/>
            <person name="Weber P.K."/>
            <person name="Tocheva E.I."/>
            <person name="Woyke T."/>
            <person name="Northen T.R."/>
            <person name="Mayali X."/>
            <person name="Li W.J."/>
            <person name="Hedlund B.P."/>
        </authorList>
    </citation>
    <scope>NUCLEOTIDE SEQUENCE [LARGE SCALE GENOMIC DNA]</scope>
    <source>
        <strain evidence="2 3">YIM 72310</strain>
    </source>
</reference>
<keyword evidence="3" id="KW-1185">Reference proteome</keyword>
<dbReference type="Proteomes" id="UP001212803">
    <property type="component" value="Chromosome"/>
</dbReference>
<dbReference type="EMBL" id="CP115149">
    <property type="protein sequence ID" value="WBL35005.1"/>
    <property type="molecule type" value="Genomic_DNA"/>
</dbReference>
<evidence type="ECO:0008006" key="4">
    <source>
        <dbReference type="Google" id="ProtNLM"/>
    </source>
</evidence>
<feature type="region of interest" description="Disordered" evidence="1">
    <location>
        <begin position="121"/>
        <end position="159"/>
    </location>
</feature>
<name>A0ABY7M4S9_9CHLR</name>
<gene>
    <name evidence="2" type="ORF">O0235_09415</name>
</gene>
<accession>A0ABY7M4S9</accession>
<sequence>MRKLDAFAIPGIINGVNTIHRQGYGLDNIHRPRFPPGHDGAGDIQLNPVLAANPHQIATAANPNAPGDASIALRIAGLELQPNMAAGIPAANLVTGETLSAGVTLTGLTVAGSLQPGNYTIVENPPASAHPRASSTTDPTPSARTPPPPSPAPAGRLPS</sequence>
<evidence type="ECO:0000313" key="2">
    <source>
        <dbReference type="EMBL" id="WBL35005.1"/>
    </source>
</evidence>
<feature type="compositionally biased region" description="Low complexity" evidence="1">
    <location>
        <begin position="131"/>
        <end position="143"/>
    </location>
</feature>
<evidence type="ECO:0000313" key="3">
    <source>
        <dbReference type="Proteomes" id="UP001212803"/>
    </source>
</evidence>